<dbReference type="GO" id="GO:0046933">
    <property type="term" value="F:proton-transporting ATP synthase activity, rotational mechanism"/>
    <property type="evidence" value="ECO:0007669"/>
    <property type="project" value="UniProtKB-UniRule"/>
</dbReference>
<dbReference type="Pfam" id="PF00213">
    <property type="entry name" value="OSCP"/>
    <property type="match status" value="1"/>
</dbReference>
<keyword evidence="4 7" id="KW-0406">Ion transport</keyword>
<comment type="subcellular location">
    <subcellularLocation>
        <location evidence="7">Cell membrane</location>
        <topology evidence="7">Peripheral membrane protein</topology>
    </subcellularLocation>
    <subcellularLocation>
        <location evidence="1">Membrane</location>
    </subcellularLocation>
</comment>
<evidence type="ECO:0000256" key="5">
    <source>
        <dbReference type="ARBA" id="ARBA00023136"/>
    </source>
</evidence>
<comment type="similarity">
    <text evidence="7">Belongs to the ATPase delta chain family.</text>
</comment>
<dbReference type="PRINTS" id="PR00125">
    <property type="entry name" value="ATPASEDELTA"/>
</dbReference>
<organism evidence="8">
    <name type="scientific">Pedococcus sp. KACC 23699</name>
    <dbReference type="NCBI Taxonomy" id="3149228"/>
    <lineage>
        <taxon>Bacteria</taxon>
        <taxon>Bacillati</taxon>
        <taxon>Actinomycetota</taxon>
        <taxon>Actinomycetes</taxon>
        <taxon>Micrococcales</taxon>
        <taxon>Intrasporangiaceae</taxon>
        <taxon>Pedococcus</taxon>
    </lineage>
</organism>
<evidence type="ECO:0000256" key="2">
    <source>
        <dbReference type="ARBA" id="ARBA00022448"/>
    </source>
</evidence>
<dbReference type="NCBIfam" id="TIGR01145">
    <property type="entry name" value="ATP_synt_delta"/>
    <property type="match status" value="1"/>
</dbReference>
<reference evidence="8" key="1">
    <citation type="submission" date="2024-05" db="EMBL/GenBank/DDBJ databases">
        <authorList>
            <person name="Kim S."/>
            <person name="Heo J."/>
            <person name="Choi H."/>
            <person name="Choi Y."/>
            <person name="Kwon S.-W."/>
            <person name="Kim Y."/>
        </authorList>
    </citation>
    <scope>NUCLEOTIDE SEQUENCE</scope>
    <source>
        <strain evidence="8">KACC 23699</strain>
    </source>
</reference>
<dbReference type="GO" id="GO:0005886">
    <property type="term" value="C:plasma membrane"/>
    <property type="evidence" value="ECO:0007669"/>
    <property type="project" value="UniProtKB-SubCell"/>
</dbReference>
<evidence type="ECO:0000256" key="7">
    <source>
        <dbReference type="HAMAP-Rule" id="MF_01416"/>
    </source>
</evidence>
<comment type="function">
    <text evidence="7">This protein is part of the stalk that links CF(0) to CF(1). It either transmits conformational changes from CF(0) to CF(1) or is implicated in proton conduction.</text>
</comment>
<evidence type="ECO:0000256" key="6">
    <source>
        <dbReference type="ARBA" id="ARBA00023310"/>
    </source>
</evidence>
<evidence type="ECO:0000256" key="4">
    <source>
        <dbReference type="ARBA" id="ARBA00023065"/>
    </source>
</evidence>
<dbReference type="GO" id="GO:0045259">
    <property type="term" value="C:proton-transporting ATP synthase complex"/>
    <property type="evidence" value="ECO:0007669"/>
    <property type="project" value="UniProtKB-KW"/>
</dbReference>
<proteinExistence type="inferred from homology"/>
<dbReference type="NCBIfam" id="NF009967">
    <property type="entry name" value="PRK13430.1"/>
    <property type="match status" value="1"/>
</dbReference>
<protein>
    <recommendedName>
        <fullName evidence="7">ATP synthase subunit delta</fullName>
    </recommendedName>
    <alternativeName>
        <fullName evidence="7">ATP synthase F(1) sector subunit delta</fullName>
    </alternativeName>
    <alternativeName>
        <fullName evidence="7">F-type ATPase subunit delta</fullName>
        <shortName evidence="7">F-ATPase subunit delta</shortName>
    </alternativeName>
</protein>
<keyword evidence="6 7" id="KW-0066">ATP synthesis</keyword>
<gene>
    <name evidence="7" type="primary">atpH</name>
    <name evidence="8" type="ORF">ABEG17_13395</name>
</gene>
<sequence>MRGSSRAASLAGSTALEAALAAGADRRALAEELLAVTALIDGSATLRRALADPSREAAGKQALAERLLSGKVSPEAVVVVKALVGQRWATERDLSDTVERLGIESLLAAAEANGHSDRVEDELFRFERIVAGNPGLRDRLTNRQGDVQAKAGVVSQLLEGKASEETVRLARQAVLAPRGRKLDRTLEDYLALAATRREQVTAVVTAATDLTEQQRERLSAALQNIYGKTIVLQVVRDEQVIGGIRVQVGDEVVDGTVLRRLDEARRHIAG</sequence>
<evidence type="ECO:0000256" key="1">
    <source>
        <dbReference type="ARBA" id="ARBA00004370"/>
    </source>
</evidence>
<evidence type="ECO:0000313" key="8">
    <source>
        <dbReference type="EMBL" id="XBO42561.1"/>
    </source>
</evidence>
<name>A0AAU7JQT2_9MICO</name>
<keyword evidence="5 7" id="KW-0472">Membrane</keyword>
<keyword evidence="7" id="KW-0139">CF(1)</keyword>
<evidence type="ECO:0000256" key="3">
    <source>
        <dbReference type="ARBA" id="ARBA00022781"/>
    </source>
</evidence>
<accession>A0AAU7JQT2</accession>
<dbReference type="PANTHER" id="PTHR11910">
    <property type="entry name" value="ATP SYNTHASE DELTA CHAIN"/>
    <property type="match status" value="1"/>
</dbReference>
<keyword evidence="2 7" id="KW-0813">Transport</keyword>
<dbReference type="EMBL" id="CP157483">
    <property type="protein sequence ID" value="XBO42561.1"/>
    <property type="molecule type" value="Genomic_DNA"/>
</dbReference>
<keyword evidence="3 7" id="KW-0375">Hydrogen ion transport</keyword>
<dbReference type="InterPro" id="IPR000711">
    <property type="entry name" value="ATPase_OSCP/dsu"/>
</dbReference>
<keyword evidence="7" id="KW-1003">Cell membrane</keyword>
<dbReference type="HAMAP" id="MF_01416">
    <property type="entry name" value="ATP_synth_delta_bact"/>
    <property type="match status" value="1"/>
</dbReference>
<dbReference type="RefSeq" id="WP_406829981.1">
    <property type="nucleotide sequence ID" value="NZ_CP157483.1"/>
</dbReference>
<dbReference type="AlphaFoldDB" id="A0AAU7JQT2"/>
<comment type="function">
    <text evidence="7">F(1)F(0) ATP synthase produces ATP from ADP in the presence of a proton or sodium gradient. F-type ATPases consist of two structural domains, F(1) containing the extramembraneous catalytic core and F(0) containing the membrane proton channel, linked together by a central stalk and a peripheral stalk. During catalysis, ATP synthesis in the catalytic domain of F(1) is coupled via a rotary mechanism of the central stalk subunits to proton translocation.</text>
</comment>